<dbReference type="Pfam" id="PF11397">
    <property type="entry name" value="GlcNAc"/>
    <property type="match status" value="2"/>
</dbReference>
<dbReference type="SUPFAM" id="SSF53448">
    <property type="entry name" value="Nucleotide-diphospho-sugar transferases"/>
    <property type="match status" value="1"/>
</dbReference>
<organism evidence="1">
    <name type="scientific">viral metagenome</name>
    <dbReference type="NCBI Taxonomy" id="1070528"/>
    <lineage>
        <taxon>unclassified sequences</taxon>
        <taxon>metagenomes</taxon>
        <taxon>organismal metagenomes</taxon>
    </lineage>
</organism>
<dbReference type="InterPro" id="IPR021067">
    <property type="entry name" value="Glycosyltransferase"/>
</dbReference>
<evidence type="ECO:0008006" key="2">
    <source>
        <dbReference type="Google" id="ProtNLM"/>
    </source>
</evidence>
<dbReference type="AlphaFoldDB" id="A0A6C0EEN5"/>
<accession>A0A6C0EEN5</accession>
<dbReference type="InterPro" id="IPR029044">
    <property type="entry name" value="Nucleotide-diphossugar_trans"/>
</dbReference>
<sequence>MNNNKIFIQIASYRDPQLLLTIKDCIINAQHPEKLVFAICWQHSTEDVWDNLDEYKDDTRFKIIDVPSHESKGACWARNNIQHLYDNEEYTLQLDSHHRFVKNWDSICINMIKSLQEKGHKKPLLTSYISSFNPENDPEERVKVPWKMIFDRFTEYKAVLCLPSSFSEEETKLNEPIKAKFYSAHFCFTLGIFSIEVQHDPNLYFTGEETNISIRAYTFGYSMFHPNRLIAWHEYTRKGRTKHWDDDKEWWKIDKISKDHFSNLLTKFINGEGISILKGGKEPYGLGTNKSFKDYELYSELNYDLKKSQKMISDTVCIQENYTYNIKLITPVKENDSDLDIRDNYKFVAIIFKNKDDIQIYRIDLIDDAIYQSEINVSFDSYDKPYKWLYYPYDKKDGWIYDKIETVL</sequence>
<dbReference type="PANTHER" id="PTHR34496">
    <property type="entry name" value="GLCNAC TRANSFERASE-RELATED"/>
    <property type="match status" value="1"/>
</dbReference>
<reference evidence="1" key="1">
    <citation type="journal article" date="2020" name="Nature">
        <title>Giant virus diversity and host interactions through global metagenomics.</title>
        <authorList>
            <person name="Schulz F."/>
            <person name="Roux S."/>
            <person name="Paez-Espino D."/>
            <person name="Jungbluth S."/>
            <person name="Walsh D.A."/>
            <person name="Denef V.J."/>
            <person name="McMahon K.D."/>
            <person name="Konstantinidis K.T."/>
            <person name="Eloe-Fadrosh E.A."/>
            <person name="Kyrpides N.C."/>
            <person name="Woyke T."/>
        </authorList>
    </citation>
    <scope>NUCLEOTIDE SEQUENCE</scope>
    <source>
        <strain evidence="1">GVMAG-M-3300023179-33</strain>
    </source>
</reference>
<name>A0A6C0EEN5_9ZZZZ</name>
<proteinExistence type="predicted"/>
<dbReference type="EMBL" id="MN739825">
    <property type="protein sequence ID" value="QHT27604.1"/>
    <property type="molecule type" value="Genomic_DNA"/>
</dbReference>
<dbReference type="PANTHER" id="PTHR34496:SF10">
    <property type="entry name" value="GLCNAC TRANSFERASE"/>
    <property type="match status" value="1"/>
</dbReference>
<evidence type="ECO:0000313" key="1">
    <source>
        <dbReference type="EMBL" id="QHT27604.1"/>
    </source>
</evidence>
<protein>
    <recommendedName>
        <fullName evidence="2">Glycosyltransferase 2-like domain-containing protein</fullName>
    </recommendedName>
</protein>
<dbReference type="Gene3D" id="3.90.550.10">
    <property type="entry name" value="Spore Coat Polysaccharide Biosynthesis Protein SpsA, Chain A"/>
    <property type="match status" value="1"/>
</dbReference>